<dbReference type="GeneID" id="94368101"/>
<sequence length="91" mass="10374">MSVQEEVLEELLTQTEETRQNEIVVFNDDVNTFDYVIEMLMNTCDHDPLQAEQCTMLIHYKGKCAVKTGDYDDLEPRCSALLEAGLSAEIQ</sequence>
<dbReference type="SUPFAM" id="SSF54736">
    <property type="entry name" value="ClpS-like"/>
    <property type="match status" value="1"/>
</dbReference>
<accession>A0ABQ3BJ23</accession>
<evidence type="ECO:0000259" key="1">
    <source>
        <dbReference type="Pfam" id="PF02617"/>
    </source>
</evidence>
<reference evidence="3" key="1">
    <citation type="journal article" date="2019" name="Int. J. Syst. Evol. Microbiol.">
        <title>The Global Catalogue of Microorganisms (GCM) 10K type strain sequencing project: providing services to taxonomists for standard genome sequencing and annotation.</title>
        <authorList>
            <consortium name="The Broad Institute Genomics Platform"/>
            <consortium name="The Broad Institute Genome Sequencing Center for Infectious Disease"/>
            <person name="Wu L."/>
            <person name="Ma J."/>
        </authorList>
    </citation>
    <scope>NUCLEOTIDE SEQUENCE [LARGE SCALE GENOMIC DNA]</scope>
    <source>
        <strain evidence="3">KCTC 12708</strain>
    </source>
</reference>
<dbReference type="GO" id="GO:0008233">
    <property type="term" value="F:peptidase activity"/>
    <property type="evidence" value="ECO:0007669"/>
    <property type="project" value="UniProtKB-KW"/>
</dbReference>
<dbReference type="RefSeq" id="WP_027886061.1">
    <property type="nucleotide sequence ID" value="NZ_BMWY01000001.1"/>
</dbReference>
<evidence type="ECO:0000313" key="3">
    <source>
        <dbReference type="Proteomes" id="UP000615593"/>
    </source>
</evidence>
<organism evidence="2 3">
    <name type="scientific">Mesonia mobilis</name>
    <dbReference type="NCBI Taxonomy" id="369791"/>
    <lineage>
        <taxon>Bacteria</taxon>
        <taxon>Pseudomonadati</taxon>
        <taxon>Bacteroidota</taxon>
        <taxon>Flavobacteriia</taxon>
        <taxon>Flavobacteriales</taxon>
        <taxon>Flavobacteriaceae</taxon>
        <taxon>Mesonia</taxon>
    </lineage>
</organism>
<dbReference type="Proteomes" id="UP000615593">
    <property type="component" value="Unassembled WGS sequence"/>
</dbReference>
<dbReference type="Gene3D" id="3.30.1390.10">
    <property type="match status" value="1"/>
</dbReference>
<keyword evidence="3" id="KW-1185">Reference proteome</keyword>
<dbReference type="InterPro" id="IPR014719">
    <property type="entry name" value="Ribosomal_bL12_C/ClpS-like"/>
</dbReference>
<dbReference type="InterPro" id="IPR003769">
    <property type="entry name" value="ClpS_core"/>
</dbReference>
<keyword evidence="2" id="KW-0378">Hydrolase</keyword>
<dbReference type="GO" id="GO:0006508">
    <property type="term" value="P:proteolysis"/>
    <property type="evidence" value="ECO:0007669"/>
    <property type="project" value="UniProtKB-KW"/>
</dbReference>
<proteinExistence type="predicted"/>
<comment type="caution">
    <text evidence="2">The sequence shown here is derived from an EMBL/GenBank/DDBJ whole genome shotgun (WGS) entry which is preliminary data.</text>
</comment>
<dbReference type="EMBL" id="BMWY01000001">
    <property type="protein sequence ID" value="GGZ46218.1"/>
    <property type="molecule type" value="Genomic_DNA"/>
</dbReference>
<gene>
    <name evidence="2" type="primary">clpS</name>
    <name evidence="2" type="ORF">GCM10008088_04510</name>
</gene>
<dbReference type="Pfam" id="PF02617">
    <property type="entry name" value="ClpS"/>
    <property type="match status" value="1"/>
</dbReference>
<name>A0ABQ3BJ23_9FLAO</name>
<keyword evidence="2" id="KW-0645">Protease</keyword>
<feature type="domain" description="Adaptor protein ClpS core" evidence="1">
    <location>
        <begin position="17"/>
        <end position="83"/>
    </location>
</feature>
<protein>
    <submittedName>
        <fullName evidence="2">ATP-dependent Clp protease adaptor protein ClpS</fullName>
    </submittedName>
</protein>
<evidence type="ECO:0000313" key="2">
    <source>
        <dbReference type="EMBL" id="GGZ46218.1"/>
    </source>
</evidence>